<organism evidence="1 2">
    <name type="scientific">Hibiscus syriacus</name>
    <name type="common">Rose of Sharon</name>
    <dbReference type="NCBI Taxonomy" id="106335"/>
    <lineage>
        <taxon>Eukaryota</taxon>
        <taxon>Viridiplantae</taxon>
        <taxon>Streptophyta</taxon>
        <taxon>Embryophyta</taxon>
        <taxon>Tracheophyta</taxon>
        <taxon>Spermatophyta</taxon>
        <taxon>Magnoliopsida</taxon>
        <taxon>eudicotyledons</taxon>
        <taxon>Gunneridae</taxon>
        <taxon>Pentapetalae</taxon>
        <taxon>rosids</taxon>
        <taxon>malvids</taxon>
        <taxon>Malvales</taxon>
        <taxon>Malvaceae</taxon>
        <taxon>Malvoideae</taxon>
        <taxon>Hibiscus</taxon>
    </lineage>
</organism>
<reference evidence="1" key="1">
    <citation type="submission" date="2019-09" db="EMBL/GenBank/DDBJ databases">
        <title>Draft genome information of white flower Hibiscus syriacus.</title>
        <authorList>
            <person name="Kim Y.-M."/>
        </authorList>
    </citation>
    <scope>NUCLEOTIDE SEQUENCE [LARGE SCALE GENOMIC DNA]</scope>
    <source>
        <strain evidence="1">YM2019G1</strain>
    </source>
</reference>
<dbReference type="GO" id="GO:0030014">
    <property type="term" value="C:CCR4-NOT complex"/>
    <property type="evidence" value="ECO:0007669"/>
    <property type="project" value="InterPro"/>
</dbReference>
<protein>
    <submittedName>
        <fullName evidence="1">CCR4-associated factor 1-like protein 7</fullName>
    </submittedName>
</protein>
<dbReference type="InterPro" id="IPR012337">
    <property type="entry name" value="RNaseH-like_sf"/>
</dbReference>
<dbReference type="InterPro" id="IPR036397">
    <property type="entry name" value="RNaseH_sf"/>
</dbReference>
<dbReference type="Gene3D" id="3.30.420.10">
    <property type="entry name" value="Ribonuclease H-like superfamily/Ribonuclease H"/>
    <property type="match status" value="1"/>
</dbReference>
<dbReference type="GO" id="GO:0003676">
    <property type="term" value="F:nucleic acid binding"/>
    <property type="evidence" value="ECO:0007669"/>
    <property type="project" value="InterPro"/>
</dbReference>
<keyword evidence="2" id="KW-1185">Reference proteome</keyword>
<evidence type="ECO:0000313" key="1">
    <source>
        <dbReference type="EMBL" id="KAE8721714.1"/>
    </source>
</evidence>
<accession>A0A6A3BYN2</accession>
<dbReference type="Proteomes" id="UP000436088">
    <property type="component" value="Unassembled WGS sequence"/>
</dbReference>
<evidence type="ECO:0000313" key="2">
    <source>
        <dbReference type="Proteomes" id="UP000436088"/>
    </source>
</evidence>
<dbReference type="AlphaFoldDB" id="A0A6A3BYN2"/>
<comment type="caution">
    <text evidence="1">The sequence shown here is derived from an EMBL/GenBank/DDBJ whole genome shotgun (WGS) entry which is preliminary data.</text>
</comment>
<dbReference type="GO" id="GO:0004535">
    <property type="term" value="F:poly(A)-specific ribonuclease activity"/>
    <property type="evidence" value="ECO:0007669"/>
    <property type="project" value="InterPro"/>
</dbReference>
<dbReference type="EMBL" id="VEPZ02000607">
    <property type="protein sequence ID" value="KAE8721714.1"/>
    <property type="molecule type" value="Genomic_DNA"/>
</dbReference>
<sequence length="208" mass="23438">MKPNVDLTKLIQLGLTFSDANGNLPTCGTGKHCVWQFNFKEFDPNYDVHHEHSIKLLSESGIDFKKNKEKGVSARDFGELLMSSGVVLNGEVHWVTFHGGYDIGYLLKLLTGMNLPRNKEGFFGLVRVFFPNLYDIKHMIRFTNGLYGSLKRVAEQLRIERIGPAHQAGSDSLVTCRVFMKMKACVLGDRKTEKLVGELFWLGAVDGR</sequence>
<name>A0A6A3BYN2_HIBSY</name>
<proteinExistence type="predicted"/>
<dbReference type="SUPFAM" id="SSF53098">
    <property type="entry name" value="Ribonuclease H-like"/>
    <property type="match status" value="1"/>
</dbReference>
<dbReference type="InterPro" id="IPR039637">
    <property type="entry name" value="CNOT7/CNOT8/Pop2"/>
</dbReference>
<gene>
    <name evidence="1" type="ORF">F3Y22_tig00015339pilonHSYRG00005</name>
</gene>
<dbReference type="PANTHER" id="PTHR10797">
    <property type="entry name" value="CCR4-NOT TRANSCRIPTION COMPLEX SUBUNIT"/>
    <property type="match status" value="1"/>
</dbReference>